<evidence type="ECO:0000313" key="21">
    <source>
        <dbReference type="Proteomes" id="UP000460412"/>
    </source>
</evidence>
<dbReference type="SUPFAM" id="SSF53597">
    <property type="entry name" value="Dihydrofolate reductase-like"/>
    <property type="match status" value="1"/>
</dbReference>
<dbReference type="GO" id="GO:0050661">
    <property type="term" value="F:NADP binding"/>
    <property type="evidence" value="ECO:0007669"/>
    <property type="project" value="InterPro"/>
</dbReference>
<evidence type="ECO:0000256" key="7">
    <source>
        <dbReference type="ARBA" id="ARBA00022723"/>
    </source>
</evidence>
<dbReference type="InterPro" id="IPR004794">
    <property type="entry name" value="Eubact_RibD"/>
</dbReference>
<evidence type="ECO:0000256" key="15">
    <source>
        <dbReference type="PIRNR" id="PIRNR006769"/>
    </source>
</evidence>
<evidence type="ECO:0000256" key="16">
    <source>
        <dbReference type="PIRSR" id="PIRSR006769-1"/>
    </source>
</evidence>
<feature type="binding site" evidence="17">
    <location>
        <position position="200"/>
    </location>
    <ligand>
        <name>NADP(+)</name>
        <dbReference type="ChEBI" id="CHEBI:58349"/>
    </ligand>
</feature>
<reference evidence="20 21" key="1">
    <citation type="submission" date="2019-12" db="EMBL/GenBank/DDBJ databases">
        <title>Sporaefaciens musculi gen. nov., sp. nov., a novel bacterium isolated from the caecum of an obese mouse.</title>
        <authorList>
            <person name="Rasmussen T.S."/>
            <person name="Streidl T."/>
            <person name="Hitch T.C.A."/>
            <person name="Wortmann E."/>
            <person name="Deptula P."/>
            <person name="Hansen M."/>
            <person name="Nielsen D.S."/>
            <person name="Clavel T."/>
            <person name="Vogensen F.K."/>
        </authorList>
    </citation>
    <scope>NUCLEOTIDE SEQUENCE [LARGE SCALE GENOMIC DNA]</scope>
    <source>
        <strain evidence="20 21">WCA-9-b2</strain>
    </source>
</reference>
<evidence type="ECO:0000256" key="6">
    <source>
        <dbReference type="ARBA" id="ARBA00022619"/>
    </source>
</evidence>
<dbReference type="FunFam" id="3.40.140.10:FF:000025">
    <property type="entry name" value="Riboflavin biosynthesis protein RibD"/>
    <property type="match status" value="1"/>
</dbReference>
<keyword evidence="6 15" id="KW-0686">Riboflavin biosynthesis</keyword>
<dbReference type="GO" id="GO:0008703">
    <property type="term" value="F:5-amino-6-(5-phosphoribosylamino)uracil reductase activity"/>
    <property type="evidence" value="ECO:0007669"/>
    <property type="project" value="UniProtKB-EC"/>
</dbReference>
<comment type="similarity">
    <text evidence="4 15">In the N-terminal section; belongs to the cytidine and deoxycytidylate deaminase family.</text>
</comment>
<dbReference type="AlphaFoldDB" id="A0A7X3MIV7"/>
<keyword evidence="9 15" id="KW-0862">Zinc</keyword>
<accession>A0A7X3MIV7</accession>
<comment type="similarity">
    <text evidence="5 15">In the C-terminal section; belongs to the HTP reductase family.</text>
</comment>
<feature type="domain" description="CMP/dCMP-type deaminase" evidence="19">
    <location>
        <begin position="1"/>
        <end position="123"/>
    </location>
</feature>
<evidence type="ECO:0000256" key="17">
    <source>
        <dbReference type="PIRSR" id="PIRSR006769-2"/>
    </source>
</evidence>
<name>A0A7X3MIV7_9FIRM</name>
<dbReference type="UniPathway" id="UPA00275">
    <property type="reaction ID" value="UER00401"/>
</dbReference>
<keyword evidence="12" id="KW-0511">Multifunctional enzyme</keyword>
<protein>
    <recommendedName>
        <fullName evidence="15">Riboflavin biosynthesis protein RibD</fullName>
    </recommendedName>
    <domain>
        <recommendedName>
            <fullName evidence="15">Diaminohydroxyphosphoribosylaminopyrimidine deaminase</fullName>
            <shortName evidence="15">DRAP deaminase</shortName>
            <ecNumber evidence="15">3.5.4.26</ecNumber>
        </recommendedName>
        <alternativeName>
            <fullName evidence="15">Riboflavin-specific deaminase</fullName>
        </alternativeName>
    </domain>
    <domain>
        <recommendedName>
            <fullName evidence="15">5-amino-6-(5-phosphoribosylamino)uracil reductase</fullName>
            <ecNumber evidence="15">1.1.1.193</ecNumber>
        </recommendedName>
        <alternativeName>
            <fullName evidence="15">HTP reductase</fullName>
        </alternativeName>
    </domain>
</protein>
<comment type="catalytic activity">
    <reaction evidence="13 15">
        <text>5-amino-6-(5-phospho-D-ribitylamino)uracil + NADP(+) = 5-amino-6-(5-phospho-D-ribosylamino)uracil + NADPH + H(+)</text>
        <dbReference type="Rhea" id="RHEA:17845"/>
        <dbReference type="ChEBI" id="CHEBI:15378"/>
        <dbReference type="ChEBI" id="CHEBI:57783"/>
        <dbReference type="ChEBI" id="CHEBI:58349"/>
        <dbReference type="ChEBI" id="CHEBI:58421"/>
        <dbReference type="ChEBI" id="CHEBI:58453"/>
        <dbReference type="EC" id="1.1.1.193"/>
    </reaction>
</comment>
<evidence type="ECO:0000256" key="8">
    <source>
        <dbReference type="ARBA" id="ARBA00022801"/>
    </source>
</evidence>
<dbReference type="EC" id="1.1.1.193" evidence="15"/>
<dbReference type="Proteomes" id="UP000460412">
    <property type="component" value="Unassembled WGS sequence"/>
</dbReference>
<dbReference type="InterPro" id="IPR024072">
    <property type="entry name" value="DHFR-like_dom_sf"/>
</dbReference>
<dbReference type="Pfam" id="PF01872">
    <property type="entry name" value="RibD_C"/>
    <property type="match status" value="1"/>
</dbReference>
<dbReference type="PIRSF" id="PIRSF006769">
    <property type="entry name" value="RibD"/>
    <property type="match status" value="1"/>
</dbReference>
<dbReference type="Gene3D" id="3.40.430.10">
    <property type="entry name" value="Dihydrofolate Reductase, subunit A"/>
    <property type="match status" value="1"/>
</dbReference>
<comment type="pathway">
    <text evidence="2 15">Cofactor biosynthesis; riboflavin biosynthesis; 5-amino-6-(D-ribitylamino)uracil from GTP: step 2/4.</text>
</comment>
<comment type="cofactor">
    <cofactor evidence="15 18">
        <name>Zn(2+)</name>
        <dbReference type="ChEBI" id="CHEBI:29105"/>
    </cofactor>
    <text evidence="15 18">Binds 1 zinc ion.</text>
</comment>
<dbReference type="PROSITE" id="PS51747">
    <property type="entry name" value="CYT_DCMP_DEAMINASES_2"/>
    <property type="match status" value="1"/>
</dbReference>
<dbReference type="GO" id="GO:0009231">
    <property type="term" value="P:riboflavin biosynthetic process"/>
    <property type="evidence" value="ECO:0007669"/>
    <property type="project" value="UniProtKB-UniPathway"/>
</dbReference>
<evidence type="ECO:0000256" key="2">
    <source>
        <dbReference type="ARBA" id="ARBA00004882"/>
    </source>
</evidence>
<dbReference type="InterPro" id="IPR002125">
    <property type="entry name" value="CMP_dCMP_dom"/>
</dbReference>
<dbReference type="InterPro" id="IPR011549">
    <property type="entry name" value="RibD_C"/>
</dbReference>
<dbReference type="PROSITE" id="PS00903">
    <property type="entry name" value="CYT_DCMP_DEAMINASES_1"/>
    <property type="match status" value="1"/>
</dbReference>
<feature type="binding site" evidence="17">
    <location>
        <position position="207"/>
    </location>
    <ligand>
        <name>substrate</name>
    </ligand>
</feature>
<proteinExistence type="inferred from homology"/>
<sequence>MTDKDYMERAIELAKGGIGWTNPNPLVGAVIVKDGRIIGEGYHRRYGELHAERNAIASLTESAQGATMYVTLEPCCHYGKTPPCTEAILENGIRRVVIGSSDPNPKVAGKGAGILRAAGVQVDEDFMRKECDSLNPIFFHYITSRTPYVIMKYAMTADGKIATKTGASKWITGEAARNKVQKLRHRCMGIMVGIGTVLADDPMLNVRLLEGKSPIRIICDSHLRIPLDSQLVQTAKEYPTIVAYATDLNSDGEASVWKKERGPVQEVRLQEKIGKLEGLGVQTLMVSNGSGQVDLKKLMEILGEQGIDSILLEGGGILNDSALRAGIVQEVQAFIAPKIFGGHDARTPVAGVGAELPKDGILLEFGKATQIGEDLLIEYKVRQVERCLQES</sequence>
<dbReference type="PANTHER" id="PTHR38011:SF7">
    <property type="entry name" value="2,5-DIAMINO-6-RIBOSYLAMINO-4(3H)-PYRIMIDINONE 5'-PHOSPHATE REDUCTASE"/>
    <property type="match status" value="1"/>
</dbReference>
<evidence type="ECO:0000256" key="9">
    <source>
        <dbReference type="ARBA" id="ARBA00022833"/>
    </source>
</evidence>
<feature type="binding site" evidence="17">
    <location>
        <position position="170"/>
    </location>
    <ligand>
        <name>NADP(+)</name>
        <dbReference type="ChEBI" id="CHEBI:58349"/>
    </ligand>
</feature>
<dbReference type="CDD" id="cd01284">
    <property type="entry name" value="Riboflavin_deaminase-reductase"/>
    <property type="match status" value="1"/>
</dbReference>
<dbReference type="SUPFAM" id="SSF53927">
    <property type="entry name" value="Cytidine deaminase-like"/>
    <property type="match status" value="1"/>
</dbReference>
<evidence type="ECO:0000313" key="20">
    <source>
        <dbReference type="EMBL" id="MXP77144.1"/>
    </source>
</evidence>
<evidence type="ECO:0000256" key="13">
    <source>
        <dbReference type="ARBA" id="ARBA00049861"/>
    </source>
</evidence>
<keyword evidence="10 15" id="KW-0521">NADP</keyword>
<dbReference type="NCBIfam" id="TIGR00227">
    <property type="entry name" value="ribD_Cterm"/>
    <property type="match status" value="1"/>
</dbReference>
<keyword evidence="21" id="KW-1185">Reference proteome</keyword>
<organism evidence="20 21">
    <name type="scientific">Sporofaciens musculi</name>
    <dbReference type="NCBI Taxonomy" id="2681861"/>
    <lineage>
        <taxon>Bacteria</taxon>
        <taxon>Bacillati</taxon>
        <taxon>Bacillota</taxon>
        <taxon>Clostridia</taxon>
        <taxon>Lachnospirales</taxon>
        <taxon>Lachnospiraceae</taxon>
        <taxon>Sporofaciens</taxon>
    </lineage>
</organism>
<dbReference type="InterPro" id="IPR016193">
    <property type="entry name" value="Cytidine_deaminase-like"/>
</dbReference>
<feature type="binding site" evidence="18">
    <location>
        <position position="50"/>
    </location>
    <ligand>
        <name>Zn(2+)</name>
        <dbReference type="ChEBI" id="CHEBI:29105"/>
        <note>catalytic</note>
    </ligand>
</feature>
<feature type="binding site" evidence="17">
    <location>
        <position position="313"/>
    </location>
    <ligand>
        <name>substrate</name>
    </ligand>
</feature>
<comment type="caution">
    <text evidence="20">The sequence shown here is derived from an EMBL/GenBank/DDBJ whole genome shotgun (WGS) entry which is preliminary data.</text>
</comment>
<dbReference type="EC" id="3.5.4.26" evidence="15"/>
<dbReference type="InterPro" id="IPR002734">
    <property type="entry name" value="RibDG_C"/>
</dbReference>
<evidence type="ECO:0000256" key="11">
    <source>
        <dbReference type="ARBA" id="ARBA00023002"/>
    </source>
</evidence>
<comment type="pathway">
    <text evidence="3 15">Cofactor biosynthesis; riboflavin biosynthesis; 5-amino-6-(D-ribitylamino)uracil from GTP: step 3/4.</text>
</comment>
<feature type="binding site" evidence="17">
    <location>
        <position position="221"/>
    </location>
    <ligand>
        <name>NADP(+)</name>
        <dbReference type="ChEBI" id="CHEBI:58349"/>
    </ligand>
</feature>
<dbReference type="PANTHER" id="PTHR38011">
    <property type="entry name" value="DIHYDROFOLATE REDUCTASE FAMILY PROTEIN (AFU_ORTHOLOGUE AFUA_8G06820)"/>
    <property type="match status" value="1"/>
</dbReference>
<feature type="active site" description="Proton donor" evidence="16">
    <location>
        <position position="52"/>
    </location>
</feature>
<dbReference type="InterPro" id="IPR016192">
    <property type="entry name" value="APOBEC/CMP_deaminase_Zn-bd"/>
</dbReference>
<evidence type="ECO:0000256" key="10">
    <source>
        <dbReference type="ARBA" id="ARBA00022857"/>
    </source>
</evidence>
<dbReference type="InterPro" id="IPR050765">
    <property type="entry name" value="Riboflavin_Biosynth_HTPR"/>
</dbReference>
<dbReference type="Pfam" id="PF00383">
    <property type="entry name" value="dCMP_cyt_deam_1"/>
    <property type="match status" value="1"/>
</dbReference>
<evidence type="ECO:0000256" key="5">
    <source>
        <dbReference type="ARBA" id="ARBA00007417"/>
    </source>
</evidence>
<feature type="binding site" evidence="18">
    <location>
        <position position="75"/>
    </location>
    <ligand>
        <name>Zn(2+)</name>
        <dbReference type="ChEBI" id="CHEBI:29105"/>
        <note>catalytic</note>
    </ligand>
</feature>
<feature type="binding site" evidence="17">
    <location>
        <position position="168"/>
    </location>
    <ligand>
        <name>substrate</name>
    </ligand>
</feature>
<feature type="binding site" evidence="17">
    <location>
        <position position="196"/>
    </location>
    <ligand>
        <name>NADP(+)</name>
        <dbReference type="ChEBI" id="CHEBI:58349"/>
    </ligand>
</feature>
<feature type="binding site" evidence="17">
    <location>
        <position position="154"/>
    </location>
    <ligand>
        <name>NADP(+)</name>
        <dbReference type="ChEBI" id="CHEBI:58349"/>
    </ligand>
</feature>
<comment type="catalytic activity">
    <reaction evidence="14 15">
        <text>2,5-diamino-6-hydroxy-4-(5-phosphoribosylamino)-pyrimidine + H2O + H(+) = 5-amino-6-(5-phospho-D-ribosylamino)uracil + NH4(+)</text>
        <dbReference type="Rhea" id="RHEA:21868"/>
        <dbReference type="ChEBI" id="CHEBI:15377"/>
        <dbReference type="ChEBI" id="CHEBI:15378"/>
        <dbReference type="ChEBI" id="CHEBI:28938"/>
        <dbReference type="ChEBI" id="CHEBI:58453"/>
        <dbReference type="ChEBI" id="CHEBI:58614"/>
        <dbReference type="EC" id="3.5.4.26"/>
    </reaction>
</comment>
<keyword evidence="8 15" id="KW-0378">Hydrolase</keyword>
<feature type="binding site" evidence="17">
    <location>
        <begin position="315"/>
        <end position="321"/>
    </location>
    <ligand>
        <name>NADP(+)</name>
        <dbReference type="ChEBI" id="CHEBI:58349"/>
    </ligand>
</feature>
<evidence type="ECO:0000256" key="4">
    <source>
        <dbReference type="ARBA" id="ARBA00005259"/>
    </source>
</evidence>
<feature type="binding site" evidence="17">
    <location>
        <position position="204"/>
    </location>
    <ligand>
        <name>substrate</name>
    </ligand>
</feature>
<keyword evidence="11 15" id="KW-0560">Oxidoreductase</keyword>
<feature type="binding site" evidence="17">
    <location>
        <position position="184"/>
    </location>
    <ligand>
        <name>substrate</name>
    </ligand>
</feature>
<dbReference type="GO" id="GO:0008835">
    <property type="term" value="F:diaminohydroxyphosphoribosylaminopyrimidine deaminase activity"/>
    <property type="evidence" value="ECO:0007669"/>
    <property type="project" value="UniProtKB-EC"/>
</dbReference>
<evidence type="ECO:0000256" key="18">
    <source>
        <dbReference type="PIRSR" id="PIRSR006769-3"/>
    </source>
</evidence>
<evidence type="ECO:0000256" key="1">
    <source>
        <dbReference type="ARBA" id="ARBA00002151"/>
    </source>
</evidence>
<evidence type="ECO:0000256" key="14">
    <source>
        <dbReference type="ARBA" id="ARBA00049886"/>
    </source>
</evidence>
<dbReference type="EMBL" id="WUQX01000001">
    <property type="protein sequence ID" value="MXP77144.1"/>
    <property type="molecule type" value="Genomic_DNA"/>
</dbReference>
<evidence type="ECO:0000256" key="3">
    <source>
        <dbReference type="ARBA" id="ARBA00004910"/>
    </source>
</evidence>
<gene>
    <name evidence="20" type="primary">ribD</name>
    <name evidence="20" type="ORF">GN277_17720</name>
</gene>
<dbReference type="NCBIfam" id="TIGR00326">
    <property type="entry name" value="eubact_ribD"/>
    <property type="match status" value="1"/>
</dbReference>
<feature type="binding site" evidence="18">
    <location>
        <position position="84"/>
    </location>
    <ligand>
        <name>Zn(2+)</name>
        <dbReference type="ChEBI" id="CHEBI:29105"/>
        <note>catalytic</note>
    </ligand>
</feature>
<dbReference type="GO" id="GO:0008270">
    <property type="term" value="F:zinc ion binding"/>
    <property type="evidence" value="ECO:0007669"/>
    <property type="project" value="InterPro"/>
</dbReference>
<dbReference type="Gene3D" id="3.40.140.10">
    <property type="entry name" value="Cytidine Deaminase, domain 2"/>
    <property type="match status" value="1"/>
</dbReference>
<keyword evidence="7 15" id="KW-0479">Metal-binding</keyword>
<evidence type="ECO:0000256" key="12">
    <source>
        <dbReference type="ARBA" id="ARBA00023268"/>
    </source>
</evidence>
<dbReference type="RefSeq" id="WP_159756911.1">
    <property type="nucleotide sequence ID" value="NZ_WUQX01000001.1"/>
</dbReference>
<evidence type="ECO:0000259" key="19">
    <source>
        <dbReference type="PROSITE" id="PS51747"/>
    </source>
</evidence>
<comment type="function">
    <text evidence="1 15">Converts 2,5-diamino-6-(ribosylamino)-4(3h)-pyrimidinone 5'-phosphate into 5-amino-6-(ribosylamino)-2,4(1h,3h)-pyrimidinedione 5'-phosphate.</text>
</comment>